<dbReference type="GO" id="GO:0016887">
    <property type="term" value="F:ATP hydrolysis activity"/>
    <property type="evidence" value="ECO:0007669"/>
    <property type="project" value="RHEA"/>
</dbReference>
<dbReference type="Pfam" id="PF21196">
    <property type="entry name" value="PcrA_UvrD_tudor"/>
    <property type="match status" value="1"/>
</dbReference>
<dbReference type="RefSeq" id="WP_126458378.1">
    <property type="nucleotide sequence ID" value="NZ_AP018721.1"/>
</dbReference>
<keyword evidence="16" id="KW-1185">Reference proteome</keyword>
<keyword evidence="5 12" id="KW-0067">ATP-binding</keyword>
<evidence type="ECO:0000256" key="2">
    <source>
        <dbReference type="ARBA" id="ARBA00022741"/>
    </source>
</evidence>
<dbReference type="PANTHER" id="PTHR11070">
    <property type="entry name" value="UVRD / RECB / PCRA DNA HELICASE FAMILY MEMBER"/>
    <property type="match status" value="1"/>
</dbReference>
<reference evidence="15 16" key="1">
    <citation type="submission" date="2019-03" db="EMBL/GenBank/DDBJ databases">
        <title>Genomic Encyclopedia of Type Strains, Phase IV (KMG-IV): sequencing the most valuable type-strain genomes for metagenomic binning, comparative biology and taxonomic classification.</title>
        <authorList>
            <person name="Goeker M."/>
        </authorList>
    </citation>
    <scope>NUCLEOTIDE SEQUENCE [LARGE SCALE GENOMIC DNA]</scope>
    <source>
        <strain evidence="15 16">DSM 103923</strain>
    </source>
</reference>
<dbReference type="GO" id="GO:0003677">
    <property type="term" value="F:DNA binding"/>
    <property type="evidence" value="ECO:0007669"/>
    <property type="project" value="UniProtKB-KW"/>
</dbReference>
<comment type="catalytic activity">
    <reaction evidence="8">
        <text>Couples ATP hydrolysis with the unwinding of duplex DNA by translocating in the 3'-5' direction.</text>
        <dbReference type="EC" id="5.6.2.4"/>
    </reaction>
</comment>
<evidence type="ECO:0000259" key="14">
    <source>
        <dbReference type="PROSITE" id="PS51217"/>
    </source>
</evidence>
<organism evidence="15 16">
    <name type="scientific">Sulfuritortus calidifontis</name>
    <dbReference type="NCBI Taxonomy" id="1914471"/>
    <lineage>
        <taxon>Bacteria</taxon>
        <taxon>Pseudomonadati</taxon>
        <taxon>Pseudomonadota</taxon>
        <taxon>Betaproteobacteria</taxon>
        <taxon>Nitrosomonadales</taxon>
        <taxon>Thiobacillaceae</taxon>
        <taxon>Sulfuritortus</taxon>
    </lineage>
</organism>
<evidence type="ECO:0000256" key="12">
    <source>
        <dbReference type="PROSITE-ProRule" id="PRU00560"/>
    </source>
</evidence>
<dbReference type="CDD" id="cd17932">
    <property type="entry name" value="DEXQc_UvrD"/>
    <property type="match status" value="1"/>
</dbReference>
<dbReference type="Gene3D" id="1.10.486.10">
    <property type="entry name" value="PCRA, domain 4"/>
    <property type="match status" value="1"/>
</dbReference>
<proteinExistence type="inferred from homology"/>
<sequence length="708" mass="78489">MPQDLLTGLNPEQLRAVTWGRGSALVLAGAGSGKTRVLTTRIAWLIQTGQVSPMGVLAVTFTNKAAREMFTRLSAMLPINTRGMWIGTFHGLCNRLLRAHHRDAGLPQLFQILDAQDQLSAVKRVLKALNVDTEKYEPRKLQAFINANKEAGLRANQIEAYDPYTRRLIEYYAAYDAQCNREGVVDFAELLLRSFELLSRNAMLREHYQERFRHILVDEFQDTSRLQYDWLKLLRAPSNAIFAVGDDDQSIYAFRGANVANMALFQKDMGISEVIKLTQNYRSYGTILDAANAVISHNANRLGKDLWTDAGRGEPIRHYEAATDLDEARFVVEEIQELKREGMAYADIAVLYRSNAQSRVIEHALFSAGIPYRVYGGLRFFERAEIRHALAYLRLTANPEDDNAFLRVVNFPARGVGARTVEAIDAAARAGGVSLWAAACAQGAGKKGLAAFIQLIGQLRQETRDMNLAEQVEHVVARCGLIEYYRGERDGEDRIENLNELTNAASAFAAEAESQDLADFLAHAALEAGEHEAQAGQDAVQLMTVHAAKGLEFMAVFITGLEEALFPHENSLTELDGLEEERRLMYVAITRARKRLYLTHAAQRMLHGQPRYGLPSRFLQELPAELVQSVGGWRGSSDLAPAGAAGPGAPGRAAALPYPVGARVQHPRYGEGVVAGYQGQGAEAEVRVSFPRIGDKWFILEYARLTPC</sequence>
<dbReference type="GO" id="GO:0005524">
    <property type="term" value="F:ATP binding"/>
    <property type="evidence" value="ECO:0007669"/>
    <property type="project" value="UniProtKB-UniRule"/>
</dbReference>
<protein>
    <recommendedName>
        <fullName evidence="9">DNA 3'-5' helicase</fullName>
        <ecNumber evidence="9">5.6.2.4</ecNumber>
    </recommendedName>
    <alternativeName>
        <fullName evidence="10">DNA 3'-5' helicase II</fullName>
    </alternativeName>
</protein>
<dbReference type="InterPro" id="IPR014017">
    <property type="entry name" value="DNA_helicase_UvrD-like_C"/>
</dbReference>
<comment type="caution">
    <text evidence="15">The sequence shown here is derived from an EMBL/GenBank/DDBJ whole genome shotgun (WGS) entry which is preliminary data.</text>
</comment>
<dbReference type="PROSITE" id="PS51217">
    <property type="entry name" value="UVRD_HELICASE_CTER"/>
    <property type="match status" value="1"/>
</dbReference>
<dbReference type="InterPro" id="IPR000212">
    <property type="entry name" value="DNA_helicase_UvrD/REP"/>
</dbReference>
<dbReference type="Proteomes" id="UP000295135">
    <property type="component" value="Unassembled WGS sequence"/>
</dbReference>
<keyword evidence="2 12" id="KW-0547">Nucleotide-binding</keyword>
<feature type="domain" description="UvrD-like helicase C-terminal" evidence="14">
    <location>
        <begin position="285"/>
        <end position="550"/>
    </location>
</feature>
<dbReference type="GO" id="GO:0000725">
    <property type="term" value="P:recombinational repair"/>
    <property type="evidence" value="ECO:0007669"/>
    <property type="project" value="TreeGrafter"/>
</dbReference>
<dbReference type="Pfam" id="PF00580">
    <property type="entry name" value="UvrD-helicase"/>
    <property type="match status" value="1"/>
</dbReference>
<comment type="catalytic activity">
    <reaction evidence="11">
        <text>ATP + H2O = ADP + phosphate + H(+)</text>
        <dbReference type="Rhea" id="RHEA:13065"/>
        <dbReference type="ChEBI" id="CHEBI:15377"/>
        <dbReference type="ChEBI" id="CHEBI:15378"/>
        <dbReference type="ChEBI" id="CHEBI:30616"/>
        <dbReference type="ChEBI" id="CHEBI:43474"/>
        <dbReference type="ChEBI" id="CHEBI:456216"/>
        <dbReference type="EC" id="5.6.2.4"/>
    </reaction>
</comment>
<evidence type="ECO:0000256" key="8">
    <source>
        <dbReference type="ARBA" id="ARBA00034617"/>
    </source>
</evidence>
<accession>A0A4R3JXQ1</accession>
<feature type="binding site" evidence="12">
    <location>
        <begin position="28"/>
        <end position="35"/>
    </location>
    <ligand>
        <name>ATP</name>
        <dbReference type="ChEBI" id="CHEBI:30616"/>
    </ligand>
</feature>
<dbReference type="EMBL" id="SLZY01000002">
    <property type="protein sequence ID" value="TCS73277.1"/>
    <property type="molecule type" value="Genomic_DNA"/>
</dbReference>
<dbReference type="GO" id="GO:0005829">
    <property type="term" value="C:cytosol"/>
    <property type="evidence" value="ECO:0007669"/>
    <property type="project" value="TreeGrafter"/>
</dbReference>
<dbReference type="GO" id="GO:0033202">
    <property type="term" value="C:DNA helicase complex"/>
    <property type="evidence" value="ECO:0007669"/>
    <property type="project" value="TreeGrafter"/>
</dbReference>
<dbReference type="InterPro" id="IPR013986">
    <property type="entry name" value="DExx_box_DNA_helicase_dom_sf"/>
</dbReference>
<keyword evidence="4 12" id="KW-0347">Helicase</keyword>
<evidence type="ECO:0000256" key="3">
    <source>
        <dbReference type="ARBA" id="ARBA00022801"/>
    </source>
</evidence>
<evidence type="ECO:0000256" key="1">
    <source>
        <dbReference type="ARBA" id="ARBA00009922"/>
    </source>
</evidence>
<dbReference type="Pfam" id="PF13361">
    <property type="entry name" value="UvrD_C"/>
    <property type="match status" value="1"/>
</dbReference>
<evidence type="ECO:0000259" key="13">
    <source>
        <dbReference type="PROSITE" id="PS51198"/>
    </source>
</evidence>
<evidence type="ECO:0000256" key="10">
    <source>
        <dbReference type="ARBA" id="ARBA00034923"/>
    </source>
</evidence>
<evidence type="ECO:0000313" key="16">
    <source>
        <dbReference type="Proteomes" id="UP000295135"/>
    </source>
</evidence>
<dbReference type="OrthoDB" id="5905204at2"/>
<dbReference type="SUPFAM" id="SSF52540">
    <property type="entry name" value="P-loop containing nucleoside triphosphate hydrolases"/>
    <property type="match status" value="1"/>
</dbReference>
<dbReference type="AlphaFoldDB" id="A0A4R3JXQ1"/>
<dbReference type="CDD" id="cd18807">
    <property type="entry name" value="SF1_C_UvrD"/>
    <property type="match status" value="1"/>
</dbReference>
<dbReference type="InterPro" id="IPR027417">
    <property type="entry name" value="P-loop_NTPase"/>
</dbReference>
<evidence type="ECO:0000256" key="7">
    <source>
        <dbReference type="ARBA" id="ARBA00023235"/>
    </source>
</evidence>
<gene>
    <name evidence="15" type="ORF">EDC61_10245</name>
</gene>
<keyword evidence="7" id="KW-0413">Isomerase</keyword>
<keyword evidence="3 12" id="KW-0378">Hydrolase</keyword>
<dbReference type="PANTHER" id="PTHR11070:SF2">
    <property type="entry name" value="ATP-DEPENDENT DNA HELICASE SRS2"/>
    <property type="match status" value="1"/>
</dbReference>
<keyword evidence="6" id="KW-0238">DNA-binding</keyword>
<evidence type="ECO:0000256" key="9">
    <source>
        <dbReference type="ARBA" id="ARBA00034808"/>
    </source>
</evidence>
<evidence type="ECO:0000313" key="15">
    <source>
        <dbReference type="EMBL" id="TCS73277.1"/>
    </source>
</evidence>
<dbReference type="Gene3D" id="3.40.50.300">
    <property type="entry name" value="P-loop containing nucleotide triphosphate hydrolases"/>
    <property type="match status" value="2"/>
</dbReference>
<dbReference type="EC" id="5.6.2.4" evidence="9"/>
<evidence type="ECO:0000256" key="5">
    <source>
        <dbReference type="ARBA" id="ARBA00022840"/>
    </source>
</evidence>
<dbReference type="PROSITE" id="PS51198">
    <property type="entry name" value="UVRD_HELICASE_ATP_BIND"/>
    <property type="match status" value="1"/>
</dbReference>
<name>A0A4R3JXQ1_9PROT</name>
<evidence type="ECO:0000256" key="11">
    <source>
        <dbReference type="ARBA" id="ARBA00048988"/>
    </source>
</evidence>
<dbReference type="GO" id="GO:0043138">
    <property type="term" value="F:3'-5' DNA helicase activity"/>
    <property type="evidence" value="ECO:0007669"/>
    <property type="project" value="UniProtKB-EC"/>
</dbReference>
<evidence type="ECO:0000256" key="6">
    <source>
        <dbReference type="ARBA" id="ARBA00023125"/>
    </source>
</evidence>
<evidence type="ECO:0000256" key="4">
    <source>
        <dbReference type="ARBA" id="ARBA00022806"/>
    </source>
</evidence>
<dbReference type="Gene3D" id="1.10.10.160">
    <property type="match status" value="1"/>
</dbReference>
<dbReference type="InterPro" id="IPR014016">
    <property type="entry name" value="UvrD-like_ATP-bd"/>
</dbReference>
<feature type="domain" description="UvrD-like helicase ATP-binding" evidence="13">
    <location>
        <begin position="7"/>
        <end position="284"/>
    </location>
</feature>
<comment type="similarity">
    <text evidence="1">Belongs to the helicase family. UvrD subfamily.</text>
</comment>